<proteinExistence type="inferred from homology"/>
<dbReference type="STRING" id="298654.FraEuI1c_4970"/>
<dbReference type="GO" id="GO:0005829">
    <property type="term" value="C:cytosol"/>
    <property type="evidence" value="ECO:0007669"/>
    <property type="project" value="TreeGrafter"/>
</dbReference>
<evidence type="ECO:0000256" key="7">
    <source>
        <dbReference type="ARBA" id="ARBA00023239"/>
    </source>
</evidence>
<evidence type="ECO:0000313" key="11">
    <source>
        <dbReference type="EMBL" id="ADP82959.1"/>
    </source>
</evidence>
<dbReference type="Proteomes" id="UP000002484">
    <property type="component" value="Chromosome"/>
</dbReference>
<dbReference type="UniPathway" id="UPA00035">
    <property type="reaction ID" value="UER00044"/>
</dbReference>
<comment type="catalytic activity">
    <reaction evidence="8 9">
        <text>(1S,2R)-1-C-(indol-3-yl)glycerol 3-phosphate + L-serine = D-glyceraldehyde 3-phosphate + L-tryptophan + H2O</text>
        <dbReference type="Rhea" id="RHEA:10532"/>
        <dbReference type="ChEBI" id="CHEBI:15377"/>
        <dbReference type="ChEBI" id="CHEBI:33384"/>
        <dbReference type="ChEBI" id="CHEBI:57912"/>
        <dbReference type="ChEBI" id="CHEBI:58866"/>
        <dbReference type="ChEBI" id="CHEBI:59776"/>
        <dbReference type="EC" id="4.2.1.20"/>
    </reaction>
</comment>
<dbReference type="HAMAP" id="MF_00131">
    <property type="entry name" value="Trp_synth_alpha"/>
    <property type="match status" value="1"/>
</dbReference>
<dbReference type="EMBL" id="CP002299">
    <property type="protein sequence ID" value="ADP82959.1"/>
    <property type="molecule type" value="Genomic_DNA"/>
</dbReference>
<keyword evidence="12" id="KW-1185">Reference proteome</keyword>
<evidence type="ECO:0000256" key="2">
    <source>
        <dbReference type="ARBA" id="ARBA00004733"/>
    </source>
</evidence>
<dbReference type="InParanoid" id="E3J309"/>
<name>E3J309_PSEI1</name>
<evidence type="ECO:0000256" key="3">
    <source>
        <dbReference type="ARBA" id="ARBA00011270"/>
    </source>
</evidence>
<evidence type="ECO:0000313" key="12">
    <source>
        <dbReference type="Proteomes" id="UP000002484"/>
    </source>
</evidence>
<gene>
    <name evidence="9" type="primary">trpA</name>
    <name evidence="11" type="ordered locus">FraEuI1c_4970</name>
</gene>
<dbReference type="eggNOG" id="COG0159">
    <property type="taxonomic scope" value="Bacteria"/>
</dbReference>
<evidence type="ECO:0000256" key="5">
    <source>
        <dbReference type="ARBA" id="ARBA00022822"/>
    </source>
</evidence>
<dbReference type="InterPro" id="IPR011060">
    <property type="entry name" value="RibuloseP-bd_barrel"/>
</dbReference>
<dbReference type="PANTHER" id="PTHR43406:SF1">
    <property type="entry name" value="TRYPTOPHAN SYNTHASE ALPHA CHAIN, CHLOROPLASTIC"/>
    <property type="match status" value="1"/>
</dbReference>
<comment type="function">
    <text evidence="1 9">The alpha subunit is responsible for the aldol cleavage of indoleglycerol phosphate to indole and glyceraldehyde 3-phosphate.</text>
</comment>
<feature type="active site" description="Proton acceptor" evidence="9">
    <location>
        <position position="54"/>
    </location>
</feature>
<dbReference type="HOGENOM" id="CLU_016734_0_0_11"/>
<dbReference type="FunFam" id="3.20.20.70:FF:000037">
    <property type="entry name" value="Tryptophan synthase alpha chain"/>
    <property type="match status" value="1"/>
</dbReference>
<protein>
    <recommendedName>
        <fullName evidence="9">Tryptophan synthase alpha chain</fullName>
        <ecNumber evidence="9">4.2.1.20</ecNumber>
    </recommendedName>
</protein>
<dbReference type="SUPFAM" id="SSF51366">
    <property type="entry name" value="Ribulose-phoshate binding barrel"/>
    <property type="match status" value="1"/>
</dbReference>
<feature type="active site" description="Proton acceptor" evidence="9">
    <location>
        <position position="65"/>
    </location>
</feature>
<dbReference type="InterPro" id="IPR002028">
    <property type="entry name" value="Trp_synthase_suA"/>
</dbReference>
<sequence>MGQGTPGRVADVFAAARKEGRAVLVGYLPAGYPSVDGAIDALRAMVEAGVDIVELGLPYSDPTIDGPVIQEAVDAALRGGVTTADVLRTVEAVAATGAPTLVMTYWNPIERHGVERFAADLAAAGGAGTITPDLPPEEAGPWLEAAGRHGLDSVFLVAPSSSDARLRRVTGIASGFVYAASLMGVTGVRESVGAAAEGLVNRVRGVTDLPVAVGLGVRDGAQAATVAGFADGVIVGTALVGCLVDAERSGAGREAGIAAVRKLTADLAAGVRAGS</sequence>
<accession>E3J309</accession>
<keyword evidence="6 9" id="KW-0057">Aromatic amino acid biosynthesis</keyword>
<dbReference type="Gene3D" id="3.20.20.70">
    <property type="entry name" value="Aldolase class I"/>
    <property type="match status" value="1"/>
</dbReference>
<dbReference type="FunCoup" id="E3J309">
    <property type="interactions" value="218"/>
</dbReference>
<dbReference type="InterPro" id="IPR013785">
    <property type="entry name" value="Aldolase_TIM"/>
</dbReference>
<evidence type="ECO:0000256" key="4">
    <source>
        <dbReference type="ARBA" id="ARBA00022605"/>
    </source>
</evidence>
<keyword evidence="4 9" id="KW-0028">Amino-acid biosynthesis</keyword>
<keyword evidence="5 9" id="KW-0822">Tryptophan biosynthesis</keyword>
<reference evidence="11 12" key="1">
    <citation type="submission" date="2010-10" db="EMBL/GenBank/DDBJ databases">
        <title>Complete sequence of Frankia sp. EuI1c.</title>
        <authorList>
            <consortium name="US DOE Joint Genome Institute"/>
            <person name="Lucas S."/>
            <person name="Copeland A."/>
            <person name="Lapidus A."/>
            <person name="Cheng J.-F."/>
            <person name="Bruce D."/>
            <person name="Goodwin L."/>
            <person name="Pitluck S."/>
            <person name="Chertkov O."/>
            <person name="Detter J.C."/>
            <person name="Han C."/>
            <person name="Tapia R."/>
            <person name="Land M."/>
            <person name="Hauser L."/>
            <person name="Jeffries C."/>
            <person name="Kyrpides N."/>
            <person name="Ivanova N."/>
            <person name="Mikhailova N."/>
            <person name="Beauchemin N."/>
            <person name="Sen A."/>
            <person name="Sur S.A."/>
            <person name="Gtari M."/>
            <person name="Wall L."/>
            <person name="Tisa L."/>
            <person name="Woyke T."/>
        </authorList>
    </citation>
    <scope>NUCLEOTIDE SEQUENCE [LARGE SCALE GENOMIC DNA]</scope>
    <source>
        <strain evidence="12">DSM 45817 / CECT 9037 / EuI1c</strain>
    </source>
</reference>
<organism evidence="11 12">
    <name type="scientific">Pseudofrankia inefficax (strain DSM 45817 / CECT 9037 / DDB 130130 / EuI1c)</name>
    <name type="common">Frankia inefficax</name>
    <dbReference type="NCBI Taxonomy" id="298654"/>
    <lineage>
        <taxon>Bacteria</taxon>
        <taxon>Bacillati</taxon>
        <taxon>Actinomycetota</taxon>
        <taxon>Actinomycetes</taxon>
        <taxon>Frankiales</taxon>
        <taxon>Frankiaceae</taxon>
        <taxon>Pseudofrankia</taxon>
    </lineage>
</organism>
<comment type="pathway">
    <text evidence="2 9">Amino-acid biosynthesis; L-tryptophan biosynthesis; L-tryptophan from chorismate: step 5/5.</text>
</comment>
<evidence type="ECO:0000256" key="8">
    <source>
        <dbReference type="ARBA" id="ARBA00049047"/>
    </source>
</evidence>
<dbReference type="EC" id="4.2.1.20" evidence="9"/>
<dbReference type="NCBIfam" id="TIGR00262">
    <property type="entry name" value="trpA"/>
    <property type="match status" value="1"/>
</dbReference>
<comment type="similarity">
    <text evidence="9 10">Belongs to the TrpA family.</text>
</comment>
<dbReference type="GO" id="GO:0004834">
    <property type="term" value="F:tryptophan synthase activity"/>
    <property type="evidence" value="ECO:0007669"/>
    <property type="project" value="UniProtKB-UniRule"/>
</dbReference>
<dbReference type="KEGG" id="fri:FraEuI1c_4970"/>
<evidence type="ECO:0000256" key="10">
    <source>
        <dbReference type="RuleBase" id="RU003662"/>
    </source>
</evidence>
<keyword evidence="7 9" id="KW-0456">Lyase</keyword>
<comment type="subunit">
    <text evidence="3 9">Tetramer of two alpha and two beta chains.</text>
</comment>
<dbReference type="AlphaFoldDB" id="E3J309"/>
<dbReference type="Pfam" id="PF00290">
    <property type="entry name" value="Trp_syntA"/>
    <property type="match status" value="1"/>
</dbReference>
<dbReference type="CDD" id="cd04724">
    <property type="entry name" value="Tryptophan_synthase_alpha"/>
    <property type="match status" value="1"/>
</dbReference>
<evidence type="ECO:0000256" key="1">
    <source>
        <dbReference type="ARBA" id="ARBA00003365"/>
    </source>
</evidence>
<evidence type="ECO:0000256" key="6">
    <source>
        <dbReference type="ARBA" id="ARBA00023141"/>
    </source>
</evidence>
<dbReference type="PANTHER" id="PTHR43406">
    <property type="entry name" value="TRYPTOPHAN SYNTHASE, ALPHA CHAIN"/>
    <property type="match status" value="1"/>
</dbReference>
<evidence type="ECO:0000256" key="9">
    <source>
        <dbReference type="HAMAP-Rule" id="MF_00131"/>
    </source>
</evidence>